<keyword evidence="2" id="KW-0378">Hydrolase</keyword>
<dbReference type="InterPro" id="IPR029000">
    <property type="entry name" value="Cyclophilin-like_dom_sf"/>
</dbReference>
<dbReference type="InterPro" id="IPR003778">
    <property type="entry name" value="CT_A_B"/>
</dbReference>
<dbReference type="Pfam" id="PF02682">
    <property type="entry name" value="CT_C_D"/>
    <property type="match status" value="1"/>
</dbReference>
<evidence type="ECO:0000313" key="8">
    <source>
        <dbReference type="Proteomes" id="UP001500236"/>
    </source>
</evidence>
<organism evidence="7 8">
    <name type="scientific">Nesterenkonia aethiopica</name>
    <dbReference type="NCBI Taxonomy" id="269144"/>
    <lineage>
        <taxon>Bacteria</taxon>
        <taxon>Bacillati</taxon>
        <taxon>Actinomycetota</taxon>
        <taxon>Actinomycetes</taxon>
        <taxon>Micrococcales</taxon>
        <taxon>Micrococcaceae</taxon>
        <taxon>Nesterenkonia</taxon>
    </lineage>
</organism>
<accession>A0ABP6LYZ4</accession>
<protein>
    <submittedName>
        <fullName evidence="7">5-oxoprolinase/urea amidolyase family protein</fullName>
    </submittedName>
</protein>
<dbReference type="RefSeq" id="WP_344680823.1">
    <property type="nucleotide sequence ID" value="NZ_BAAAVT010000011.1"/>
</dbReference>
<dbReference type="SMART" id="SM00796">
    <property type="entry name" value="AHS1"/>
    <property type="match status" value="1"/>
</dbReference>
<dbReference type="SUPFAM" id="SSF50891">
    <property type="entry name" value="Cyclophilin-like"/>
    <property type="match status" value="2"/>
</dbReference>
<keyword evidence="1" id="KW-0547">Nucleotide-binding</keyword>
<evidence type="ECO:0000256" key="4">
    <source>
        <dbReference type="SAM" id="MobiDB-lite"/>
    </source>
</evidence>
<gene>
    <name evidence="7" type="ORF">GCM10010529_19710</name>
</gene>
<name>A0ABP6LYZ4_9MICC</name>
<feature type="compositionally biased region" description="Basic and acidic residues" evidence="4">
    <location>
        <begin position="473"/>
        <end position="487"/>
    </location>
</feature>
<feature type="compositionally biased region" description="Acidic residues" evidence="4">
    <location>
        <begin position="462"/>
        <end position="472"/>
    </location>
</feature>
<feature type="region of interest" description="Disordered" evidence="4">
    <location>
        <begin position="456"/>
        <end position="499"/>
    </location>
</feature>
<proteinExistence type="predicted"/>
<dbReference type="Gene3D" id="2.40.100.10">
    <property type="entry name" value="Cyclophilin-like"/>
    <property type="match status" value="2"/>
</dbReference>
<evidence type="ECO:0000256" key="2">
    <source>
        <dbReference type="ARBA" id="ARBA00022801"/>
    </source>
</evidence>
<evidence type="ECO:0000313" key="7">
    <source>
        <dbReference type="EMBL" id="GAA3066940.1"/>
    </source>
</evidence>
<evidence type="ECO:0000259" key="5">
    <source>
        <dbReference type="SMART" id="SM00796"/>
    </source>
</evidence>
<dbReference type="InterPro" id="IPR003833">
    <property type="entry name" value="CT_C_D"/>
</dbReference>
<comment type="caution">
    <text evidence="7">The sequence shown here is derived from an EMBL/GenBank/DDBJ whole genome shotgun (WGS) entry which is preliminary data.</text>
</comment>
<feature type="domain" description="Carboxyltransferase" evidence="5">
    <location>
        <begin position="6"/>
        <end position="201"/>
    </location>
</feature>
<dbReference type="SUPFAM" id="SSF160467">
    <property type="entry name" value="PH0987 N-terminal domain-like"/>
    <property type="match status" value="1"/>
</dbReference>
<keyword evidence="8" id="KW-1185">Reference proteome</keyword>
<dbReference type="Pfam" id="PF02626">
    <property type="entry name" value="CT_A_B"/>
    <property type="match status" value="1"/>
</dbReference>
<dbReference type="InterPro" id="IPR052708">
    <property type="entry name" value="PxpC"/>
</dbReference>
<dbReference type="PANTHER" id="PTHR43309:SF3">
    <property type="entry name" value="5-OXOPROLINASE SUBUNIT C"/>
    <property type="match status" value="1"/>
</dbReference>
<feature type="domain" description="Carboxyltransferase" evidence="6">
    <location>
        <begin position="258"/>
        <end position="559"/>
    </location>
</feature>
<dbReference type="Proteomes" id="UP001500236">
    <property type="component" value="Unassembled WGS sequence"/>
</dbReference>
<feature type="region of interest" description="Disordered" evidence="4">
    <location>
        <begin position="558"/>
        <end position="581"/>
    </location>
</feature>
<reference evidence="8" key="1">
    <citation type="journal article" date="2019" name="Int. J. Syst. Evol. Microbiol.">
        <title>The Global Catalogue of Microorganisms (GCM) 10K type strain sequencing project: providing services to taxonomists for standard genome sequencing and annotation.</title>
        <authorList>
            <consortium name="The Broad Institute Genomics Platform"/>
            <consortium name="The Broad Institute Genome Sequencing Center for Infectious Disease"/>
            <person name="Wu L."/>
            <person name="Ma J."/>
        </authorList>
    </citation>
    <scope>NUCLEOTIDE SEQUENCE [LARGE SCALE GENOMIC DNA]</scope>
    <source>
        <strain evidence="8">JCM 14309</strain>
    </source>
</reference>
<evidence type="ECO:0000259" key="6">
    <source>
        <dbReference type="SMART" id="SM00797"/>
    </source>
</evidence>
<evidence type="ECO:0000256" key="3">
    <source>
        <dbReference type="ARBA" id="ARBA00022840"/>
    </source>
</evidence>
<evidence type="ECO:0000256" key="1">
    <source>
        <dbReference type="ARBA" id="ARBA00022741"/>
    </source>
</evidence>
<dbReference type="SMART" id="SM00797">
    <property type="entry name" value="AHS2"/>
    <property type="match status" value="1"/>
</dbReference>
<dbReference type="EMBL" id="BAAAVT010000011">
    <property type="protein sequence ID" value="GAA3066940.1"/>
    <property type="molecule type" value="Genomic_DNA"/>
</dbReference>
<keyword evidence="3" id="KW-0067">ATP-binding</keyword>
<dbReference type="Gene3D" id="3.30.1360.40">
    <property type="match status" value="1"/>
</dbReference>
<sequence>MTAPILGVRDAGPRALLLEFDGLDDVLAHHQHLSRHPLPGQREAVAAARTLLLRFDAPGATREARDALGGLAVAAFSAEDSQVVELEVVYDGEDLAEVAGRVGMSVDALIAWHTGTEFTGAFGGFAPGFTYCVPVDPTSALEVPRRDTPRTAVPAGSVALAGEFSAVYPRVSPGGWQLIGRTPARMWDLDREEQGESPALVRPGDVVRHRAVRDAARVRTPAPAAGPASAEAPEVVLEVLDPGLQTLIQDLGRDGLSDLGVSRAGAADESAMRQANRLVGSAAEAPVLEVLHGGLRLRAAQSLVLAVAGAEVAVSVTDADGGTRTPGMREPFLLTTGDTVHLGTPRRGLRAVVAVRGGFAAEPVLGSASADTMSGLGPAPLQAGDRLGVADAVVAPVGEPEPTTLPEAEPDGAIPLRFTRGPRDDWFAEEEIHRLQSQRWRVTPESNRIGIRLGLPAATEGGGEDSGEEGAEEGVKPRPLERVRDGELPSEGVPRGSLQMPPAGLPVLFLNDHPVTGGYPVIGVVIDEDLPAAAQLAPGDVVALRAVDSLSLEPADAALTGTAPADSSPAHRTPFTCEDPA</sequence>
<dbReference type="PANTHER" id="PTHR43309">
    <property type="entry name" value="5-OXOPROLINASE SUBUNIT C"/>
    <property type="match status" value="1"/>
</dbReference>